<organism evidence="5 6">
    <name type="scientific">Nguyenibacter vanlangensis</name>
    <dbReference type="NCBI Taxonomy" id="1216886"/>
    <lineage>
        <taxon>Bacteria</taxon>
        <taxon>Pseudomonadati</taxon>
        <taxon>Pseudomonadota</taxon>
        <taxon>Alphaproteobacteria</taxon>
        <taxon>Acetobacterales</taxon>
        <taxon>Acetobacteraceae</taxon>
        <taxon>Nguyenibacter</taxon>
    </lineage>
</organism>
<feature type="domain" description="AAA+ ATPase" evidence="4">
    <location>
        <begin position="441"/>
        <end position="707"/>
    </location>
</feature>
<gene>
    <name evidence="5" type="primary">trbE</name>
    <name evidence="5" type="ORF">AAC691_08775</name>
</gene>
<dbReference type="Pfam" id="PF03135">
    <property type="entry name" value="CagE_TrbE_VirB"/>
    <property type="match status" value="1"/>
</dbReference>
<evidence type="ECO:0000313" key="5">
    <source>
        <dbReference type="EMBL" id="XAE44500.1"/>
    </source>
</evidence>
<name>A0ABZ3DA94_9PROT</name>
<dbReference type="SUPFAM" id="SSF52540">
    <property type="entry name" value="P-loop containing nucleoside triphosphate hydrolases"/>
    <property type="match status" value="1"/>
</dbReference>
<dbReference type="RefSeq" id="WP_342629752.1">
    <property type="nucleotide sequence ID" value="NZ_CP152276.1"/>
</dbReference>
<proteinExistence type="inferred from homology"/>
<reference evidence="5 6" key="1">
    <citation type="submission" date="2024-04" db="EMBL/GenBank/DDBJ databases">
        <title>Complete genome sequence of Nguyenibacter vanlangesis HBCM-1154, a strain capable of nitrogen fixation, IAA production, and phosphorus solubilization isolated from sugarcane soil.</title>
        <authorList>
            <person name="MY HANH P."/>
        </authorList>
    </citation>
    <scope>NUCLEOTIDE SEQUENCE [LARGE SCALE GENOMIC DNA]</scope>
    <source>
        <strain evidence="5 6">HBCM 1154</strain>
    </source>
</reference>
<comment type="similarity">
    <text evidence="1">Belongs to the TrbE/VirB4 family.</text>
</comment>
<evidence type="ECO:0000256" key="1">
    <source>
        <dbReference type="ARBA" id="ARBA00006512"/>
    </source>
</evidence>
<protein>
    <submittedName>
        <fullName evidence="5">Conjugal transfer protein TrbE</fullName>
    </submittedName>
</protein>
<sequence length="816" mass="89700">MLDLREYRTRRRELADYLPWAGLVGPGIVLNKDGSLQRTARFRGPDLDAATPAELIAVTARVNNALRRLGEGWALFVEAARVEVPGYPGGDFPDPLSWLVDEERRAGFEQQGAQFKTTQYLTFCYLAPPERAAKASRILYERDRDTGVDWSEVLAAFRDETDRVFDLLATLMPECVWLDDAGTLSYLHATISTHGHHPIAVPEVPFYLDGLLPDCDLTPGIAPLLGRCHLRTLTLRGLPDSTWPLLLDELNRLPLASRWVVRWLPLDKAEAQKELGKKRRHWWAKRKGIAALLREVIWQQETRLVDSDAENQSRDADAALQELGSDAVSFGYFTATITVWDERESQVAEKVKQIGRVVRGKGFVAVEESLNAVEAWLSSLPGQCYANVRQPPVSSLNLVHMLPLSAVWAGPEGNAHLDGPPLLVARTDGATPFRLVLHQGDVGHTLIVGPTGAGKSVLLALIALQFRRYPGARVVLFDKGRSSKAAVLATGGSFHDLALSDDTSHAVAFQPLARIDDPAERAWAAEWLATLLAQEGIDLTPDVRGAVWSALGSLATAPRIERTLTGFSALLQSNRLKAALEPYTLAGPFGRLLDAEHEELGDAAMMAFETEDLLGSKHAARAVLLYLFHRIEQGLDGRPTLIGVDEAWFALDDPVFAPKLREWLKTLRRKNASVLFSTQSLADITNSAVAPAVIESCLSRIFLPNARAIEPESRDAYARLGLNARQIETIARAVPKREYWFQSVAGCRLFELALGPVALAVCGASRAEDLVAIDRVLAEAGRERFAAAWLRERGLPWAADLIAARSADFKNEGDAA</sequence>
<dbReference type="InterPro" id="IPR003593">
    <property type="entry name" value="AAA+_ATPase"/>
</dbReference>
<dbReference type="InterPro" id="IPR051162">
    <property type="entry name" value="T4SS_component"/>
</dbReference>
<accession>A0ABZ3DA94</accession>
<dbReference type="PANTHER" id="PTHR30121:SF12">
    <property type="entry name" value="TYPE IV SECRETION SYSTEM PROTEIN CAGE"/>
    <property type="match status" value="1"/>
</dbReference>
<dbReference type="PANTHER" id="PTHR30121">
    <property type="entry name" value="UNCHARACTERIZED PROTEIN YJGR-RELATED"/>
    <property type="match status" value="1"/>
</dbReference>
<dbReference type="InterPro" id="IPR018145">
    <property type="entry name" value="CagE_TrbE_VirB_cntrl_dom"/>
</dbReference>
<keyword evidence="2" id="KW-0547">Nucleotide-binding</keyword>
<dbReference type="Gene3D" id="3.40.50.300">
    <property type="entry name" value="P-loop containing nucleotide triphosphate hydrolases"/>
    <property type="match status" value="2"/>
</dbReference>
<evidence type="ECO:0000256" key="2">
    <source>
        <dbReference type="ARBA" id="ARBA00022741"/>
    </source>
</evidence>
<evidence type="ECO:0000256" key="3">
    <source>
        <dbReference type="ARBA" id="ARBA00022840"/>
    </source>
</evidence>
<dbReference type="EMBL" id="CP152276">
    <property type="protein sequence ID" value="XAE44500.1"/>
    <property type="molecule type" value="Genomic_DNA"/>
</dbReference>
<dbReference type="NCBIfam" id="NF010447">
    <property type="entry name" value="PRK13873.1"/>
    <property type="match status" value="1"/>
</dbReference>
<evidence type="ECO:0000313" key="6">
    <source>
        <dbReference type="Proteomes" id="UP001449795"/>
    </source>
</evidence>
<keyword evidence="3" id="KW-0067">ATP-binding</keyword>
<dbReference type="Proteomes" id="UP001449795">
    <property type="component" value="Chromosome"/>
</dbReference>
<dbReference type="SMART" id="SM00382">
    <property type="entry name" value="AAA"/>
    <property type="match status" value="1"/>
</dbReference>
<dbReference type="InterPro" id="IPR027417">
    <property type="entry name" value="P-loop_NTPase"/>
</dbReference>
<evidence type="ECO:0000259" key="4">
    <source>
        <dbReference type="SMART" id="SM00382"/>
    </source>
</evidence>
<keyword evidence="6" id="KW-1185">Reference proteome</keyword>